<evidence type="ECO:0000313" key="2">
    <source>
        <dbReference type="EMBL" id="GFS12090.1"/>
    </source>
</evidence>
<comment type="caution">
    <text evidence="2">The sequence shown here is derived from an EMBL/GenBank/DDBJ whole genome shotgun (WGS) entry which is preliminary data.</text>
</comment>
<keyword evidence="1" id="KW-0812">Transmembrane</keyword>
<reference evidence="2 3" key="1">
    <citation type="journal article" date="2021" name="Elife">
        <title>Chloroplast acquisition without the gene transfer in kleptoplastic sea slugs, Plakobranchus ocellatus.</title>
        <authorList>
            <person name="Maeda T."/>
            <person name="Takahashi S."/>
            <person name="Yoshida T."/>
            <person name="Shimamura S."/>
            <person name="Takaki Y."/>
            <person name="Nagai Y."/>
            <person name="Toyoda A."/>
            <person name="Suzuki Y."/>
            <person name="Arimoto A."/>
            <person name="Ishii H."/>
            <person name="Satoh N."/>
            <person name="Nishiyama T."/>
            <person name="Hasebe M."/>
            <person name="Maruyama T."/>
            <person name="Minagawa J."/>
            <person name="Obokata J."/>
            <person name="Shigenobu S."/>
        </authorList>
    </citation>
    <scope>NUCLEOTIDE SEQUENCE [LARGE SCALE GENOMIC DNA]</scope>
</reference>
<sequence>MQTVLLRAPSLLKEYVFLFSNAAVWRKYCGCVNIEHFEFVTDDGCLSSIINLLWIVGLSERPRHMVPMFQFATSTLAALVFLYLCLVQGLQSAIQCLP</sequence>
<proteinExistence type="predicted"/>
<keyword evidence="1" id="KW-0472">Membrane</keyword>
<dbReference type="Proteomes" id="UP000762676">
    <property type="component" value="Unassembled WGS sequence"/>
</dbReference>
<gene>
    <name evidence="2" type="ORF">ElyMa_006688200</name>
</gene>
<evidence type="ECO:0000313" key="3">
    <source>
        <dbReference type="Proteomes" id="UP000762676"/>
    </source>
</evidence>
<name>A0AAV4IPQ1_9GAST</name>
<protein>
    <submittedName>
        <fullName evidence="2">Uncharacterized protein</fullName>
    </submittedName>
</protein>
<accession>A0AAV4IPQ1</accession>
<evidence type="ECO:0000256" key="1">
    <source>
        <dbReference type="SAM" id="Phobius"/>
    </source>
</evidence>
<keyword evidence="1" id="KW-1133">Transmembrane helix</keyword>
<keyword evidence="3" id="KW-1185">Reference proteome</keyword>
<dbReference type="AlphaFoldDB" id="A0AAV4IPQ1"/>
<dbReference type="EMBL" id="BMAT01013394">
    <property type="protein sequence ID" value="GFS12090.1"/>
    <property type="molecule type" value="Genomic_DNA"/>
</dbReference>
<feature type="transmembrane region" description="Helical" evidence="1">
    <location>
        <begin position="68"/>
        <end position="87"/>
    </location>
</feature>
<organism evidence="2 3">
    <name type="scientific">Elysia marginata</name>
    <dbReference type="NCBI Taxonomy" id="1093978"/>
    <lineage>
        <taxon>Eukaryota</taxon>
        <taxon>Metazoa</taxon>
        <taxon>Spiralia</taxon>
        <taxon>Lophotrochozoa</taxon>
        <taxon>Mollusca</taxon>
        <taxon>Gastropoda</taxon>
        <taxon>Heterobranchia</taxon>
        <taxon>Euthyneura</taxon>
        <taxon>Panpulmonata</taxon>
        <taxon>Sacoglossa</taxon>
        <taxon>Placobranchoidea</taxon>
        <taxon>Plakobranchidae</taxon>
        <taxon>Elysia</taxon>
    </lineage>
</organism>